<accession>A0A6J7WLD4</accession>
<protein>
    <submittedName>
        <fullName evidence="1">Uncharacterized protein</fullName>
    </submittedName>
</protein>
<evidence type="ECO:0000313" key="1">
    <source>
        <dbReference type="EMBL" id="CAB5218636.1"/>
    </source>
</evidence>
<dbReference type="EMBL" id="LR798258">
    <property type="protein sequence ID" value="CAB5218636.1"/>
    <property type="molecule type" value="Genomic_DNA"/>
</dbReference>
<organism evidence="1">
    <name type="scientific">uncultured Caudovirales phage</name>
    <dbReference type="NCBI Taxonomy" id="2100421"/>
    <lineage>
        <taxon>Viruses</taxon>
        <taxon>Duplodnaviria</taxon>
        <taxon>Heunggongvirae</taxon>
        <taxon>Uroviricota</taxon>
        <taxon>Caudoviricetes</taxon>
        <taxon>Peduoviridae</taxon>
        <taxon>Maltschvirus</taxon>
        <taxon>Maltschvirus maltsch</taxon>
    </lineage>
</organism>
<reference evidence="1" key="1">
    <citation type="submission" date="2020-05" db="EMBL/GenBank/DDBJ databases">
        <authorList>
            <person name="Chiriac C."/>
            <person name="Salcher M."/>
            <person name="Ghai R."/>
            <person name="Kavagutti S V."/>
        </authorList>
    </citation>
    <scope>NUCLEOTIDE SEQUENCE</scope>
</reference>
<sequence>MSNKLYQHICQKYPNVQYNGEDLSLDNLYKTEVKKRWENVTKYPTVTDIVIELRLSERQVYRLAKQNNLGSRWQYRKK</sequence>
<name>A0A6J7WLD4_9CAUD</name>
<proteinExistence type="predicted"/>
<gene>
    <name evidence="1" type="ORF">UFOVP213_41</name>
</gene>